<comment type="caution">
    <text evidence="6">The sequence shown here is derived from an EMBL/GenBank/DDBJ whole genome shotgun (WGS) entry which is preliminary data.</text>
</comment>
<proteinExistence type="inferred from homology"/>
<dbReference type="Proteomes" id="UP001589646">
    <property type="component" value="Unassembled WGS sequence"/>
</dbReference>
<evidence type="ECO:0000256" key="5">
    <source>
        <dbReference type="SAM" id="SignalP"/>
    </source>
</evidence>
<gene>
    <name evidence="6" type="ORF">ACFFRN_25780</name>
</gene>
<organism evidence="6 7">
    <name type="scientific">Nonomuraea roseola</name>
    <dbReference type="NCBI Taxonomy" id="46179"/>
    <lineage>
        <taxon>Bacteria</taxon>
        <taxon>Bacillati</taxon>
        <taxon>Actinomycetota</taxon>
        <taxon>Actinomycetes</taxon>
        <taxon>Streptosporangiales</taxon>
        <taxon>Streptosporangiaceae</taxon>
        <taxon>Nonomuraea</taxon>
    </lineage>
</organism>
<name>A0ABV5Q487_9ACTN</name>
<evidence type="ECO:0000256" key="1">
    <source>
        <dbReference type="ARBA" id="ARBA00008520"/>
    </source>
</evidence>
<keyword evidence="2" id="KW-0813">Transport</keyword>
<dbReference type="InterPro" id="IPR006060">
    <property type="entry name" value="Maltose/Cyclodextrin-bd"/>
</dbReference>
<dbReference type="CDD" id="cd13586">
    <property type="entry name" value="PBP2_Maltose_binding_like"/>
    <property type="match status" value="1"/>
</dbReference>
<dbReference type="PRINTS" id="PR00181">
    <property type="entry name" value="MALTOSEBP"/>
</dbReference>
<dbReference type="PROSITE" id="PS51257">
    <property type="entry name" value="PROKAR_LIPOPROTEIN"/>
    <property type="match status" value="1"/>
</dbReference>
<keyword evidence="7" id="KW-1185">Reference proteome</keyword>
<dbReference type="PANTHER" id="PTHR30061">
    <property type="entry name" value="MALTOSE-BINDING PERIPLASMIC PROTEIN"/>
    <property type="match status" value="1"/>
</dbReference>
<dbReference type="RefSeq" id="WP_346125335.1">
    <property type="nucleotide sequence ID" value="NZ_BAAAXC010000015.1"/>
</dbReference>
<evidence type="ECO:0000256" key="3">
    <source>
        <dbReference type="ARBA" id="ARBA00022597"/>
    </source>
</evidence>
<protein>
    <submittedName>
        <fullName evidence="6">Maltose ABC transporter substrate-binding protein</fullName>
    </submittedName>
</protein>
<feature type="chain" id="PRO_5046240435" evidence="5">
    <location>
        <begin position="19"/>
        <end position="401"/>
    </location>
</feature>
<evidence type="ECO:0000256" key="2">
    <source>
        <dbReference type="ARBA" id="ARBA00022448"/>
    </source>
</evidence>
<evidence type="ECO:0000256" key="4">
    <source>
        <dbReference type="ARBA" id="ARBA00022729"/>
    </source>
</evidence>
<dbReference type="InterPro" id="IPR006059">
    <property type="entry name" value="SBP"/>
</dbReference>
<comment type="similarity">
    <text evidence="1">Belongs to the bacterial solute-binding protein 1 family.</text>
</comment>
<reference evidence="6 7" key="1">
    <citation type="submission" date="2024-09" db="EMBL/GenBank/DDBJ databases">
        <authorList>
            <person name="Sun Q."/>
            <person name="Mori K."/>
        </authorList>
    </citation>
    <scope>NUCLEOTIDE SEQUENCE [LARGE SCALE GENOMIC DNA]</scope>
    <source>
        <strain evidence="6 7">JCM 3323</strain>
    </source>
</reference>
<dbReference type="EMBL" id="JBHMCE010000008">
    <property type="protein sequence ID" value="MFB9530024.1"/>
    <property type="molecule type" value="Genomic_DNA"/>
</dbReference>
<dbReference type="SUPFAM" id="SSF53850">
    <property type="entry name" value="Periplasmic binding protein-like II"/>
    <property type="match status" value="1"/>
</dbReference>
<sequence length="401" mass="42202">MRKLLALCLLLAAGCATAPEEKASGEKTSAETPTLTVWADDDRAAALQPIIAAFEKDRGVRVKIVQKPMGNLRDDFVSQAPSGQGPDVIVGPHDWLGKLVQNGVLAPIDLSAAASLFSPVAVRAMTYEGQTYGVPYAIESVALLRNPTLAPSRPTTFDEVVKAGRALVKAGKAKYPVGLPIDPKAGSPFHLYPLQTSFGSRVFGEGRKLELDGPGGLTFAAYLADLAREKVLSTSLTGDIATSAFLKGETPFLVTGPWDAPALVKSGVSFSVEPVPPAGREAARPFVGVQGFYVSAKSANPILANDLLLNYLATAGAQTALYDAGGRPPAMTSVREERRGDLVMTGFAKAAAQGEPTPNIPEMDAVWADWGLSQLAVISRQGDPAELTRKAADRIRAKIGN</sequence>
<feature type="signal peptide" evidence="5">
    <location>
        <begin position="1"/>
        <end position="18"/>
    </location>
</feature>
<evidence type="ECO:0000313" key="6">
    <source>
        <dbReference type="EMBL" id="MFB9530024.1"/>
    </source>
</evidence>
<dbReference type="Gene3D" id="3.40.190.10">
    <property type="entry name" value="Periplasmic binding protein-like II"/>
    <property type="match status" value="2"/>
</dbReference>
<dbReference type="Pfam" id="PF13416">
    <property type="entry name" value="SBP_bac_8"/>
    <property type="match status" value="1"/>
</dbReference>
<dbReference type="PANTHER" id="PTHR30061:SF50">
    <property type="entry name" value="MALTOSE_MALTODEXTRIN-BINDING PERIPLASMIC PROTEIN"/>
    <property type="match status" value="1"/>
</dbReference>
<evidence type="ECO:0000313" key="7">
    <source>
        <dbReference type="Proteomes" id="UP001589646"/>
    </source>
</evidence>
<keyword evidence="3" id="KW-0762">Sugar transport</keyword>
<accession>A0ABV5Q487</accession>
<keyword evidence="4 5" id="KW-0732">Signal</keyword>